<dbReference type="PANTHER" id="PTHR12370">
    <property type="entry name" value="PHOSPHOLIPASE B-RELATED"/>
    <property type="match status" value="1"/>
</dbReference>
<proteinExistence type="predicted"/>
<dbReference type="Proteomes" id="UP000607559">
    <property type="component" value="Unassembled WGS sequence"/>
</dbReference>
<evidence type="ECO:0000256" key="3">
    <source>
        <dbReference type="ARBA" id="ARBA00022963"/>
    </source>
</evidence>
<evidence type="ECO:0000256" key="4">
    <source>
        <dbReference type="ARBA" id="ARBA00023098"/>
    </source>
</evidence>
<dbReference type="Pfam" id="PF04916">
    <property type="entry name" value="Phospholip_B"/>
    <property type="match status" value="1"/>
</dbReference>
<feature type="chain" id="PRO_5035236169" description="Peptidase C45" evidence="6">
    <location>
        <begin position="20"/>
        <end position="466"/>
    </location>
</feature>
<dbReference type="GO" id="GO:0004620">
    <property type="term" value="F:phospholipase activity"/>
    <property type="evidence" value="ECO:0007669"/>
    <property type="project" value="InterPro"/>
</dbReference>
<name>A0A8J2UD26_9BACT</name>
<evidence type="ECO:0000313" key="8">
    <source>
        <dbReference type="Proteomes" id="UP000607559"/>
    </source>
</evidence>
<dbReference type="Gene3D" id="3.60.60.30">
    <property type="match status" value="1"/>
</dbReference>
<keyword evidence="5" id="KW-0325">Glycoprotein</keyword>
<comment type="caution">
    <text evidence="7">The sequence shown here is derived from an EMBL/GenBank/DDBJ whole genome shotgun (WGS) entry which is preliminary data.</text>
</comment>
<keyword evidence="4" id="KW-0443">Lipid metabolism</keyword>
<keyword evidence="8" id="KW-1185">Reference proteome</keyword>
<keyword evidence="3" id="KW-0442">Lipid degradation</keyword>
<protein>
    <recommendedName>
        <fullName evidence="9">Peptidase C45</fullName>
    </recommendedName>
</protein>
<dbReference type="PANTHER" id="PTHR12370:SF3">
    <property type="entry name" value="PHOSPHOLIPASE B-LIKE 2-RELATED"/>
    <property type="match status" value="1"/>
</dbReference>
<reference evidence="7" key="1">
    <citation type="journal article" date="2014" name="Int. J. Syst. Evol. Microbiol.">
        <title>Complete genome sequence of Corynebacterium casei LMG S-19264T (=DSM 44701T), isolated from a smear-ripened cheese.</title>
        <authorList>
            <consortium name="US DOE Joint Genome Institute (JGI-PGF)"/>
            <person name="Walter F."/>
            <person name="Albersmeier A."/>
            <person name="Kalinowski J."/>
            <person name="Ruckert C."/>
        </authorList>
    </citation>
    <scope>NUCLEOTIDE SEQUENCE</scope>
    <source>
        <strain evidence="7">CGMCC 1.15448</strain>
    </source>
</reference>
<dbReference type="RefSeq" id="WP_188931680.1">
    <property type="nucleotide sequence ID" value="NZ_BMJC01000002.1"/>
</dbReference>
<evidence type="ECO:0008006" key="9">
    <source>
        <dbReference type="Google" id="ProtNLM"/>
    </source>
</evidence>
<evidence type="ECO:0000313" key="7">
    <source>
        <dbReference type="EMBL" id="GGA99311.1"/>
    </source>
</evidence>
<reference evidence="7" key="2">
    <citation type="submission" date="2020-09" db="EMBL/GenBank/DDBJ databases">
        <authorList>
            <person name="Sun Q."/>
            <person name="Zhou Y."/>
        </authorList>
    </citation>
    <scope>NUCLEOTIDE SEQUENCE</scope>
    <source>
        <strain evidence="7">CGMCC 1.15448</strain>
    </source>
</reference>
<dbReference type="GO" id="GO:0009395">
    <property type="term" value="P:phospholipid catabolic process"/>
    <property type="evidence" value="ECO:0007669"/>
    <property type="project" value="TreeGrafter"/>
</dbReference>
<dbReference type="AlphaFoldDB" id="A0A8J2UD26"/>
<dbReference type="NCBIfam" id="NF040521">
    <property type="entry name" value="C45_proenzyme"/>
    <property type="match status" value="1"/>
</dbReference>
<evidence type="ECO:0000256" key="6">
    <source>
        <dbReference type="SAM" id="SignalP"/>
    </source>
</evidence>
<feature type="signal peptide" evidence="6">
    <location>
        <begin position="1"/>
        <end position="19"/>
    </location>
</feature>
<dbReference type="EMBL" id="BMJC01000002">
    <property type="protein sequence ID" value="GGA99311.1"/>
    <property type="molecule type" value="Genomic_DNA"/>
</dbReference>
<keyword evidence="2" id="KW-0378">Hydrolase</keyword>
<dbReference type="InterPro" id="IPR047794">
    <property type="entry name" value="C45_proenzyme-like"/>
</dbReference>
<evidence type="ECO:0000256" key="2">
    <source>
        <dbReference type="ARBA" id="ARBA00022801"/>
    </source>
</evidence>
<evidence type="ECO:0000256" key="1">
    <source>
        <dbReference type="ARBA" id="ARBA00022729"/>
    </source>
</evidence>
<organism evidence="7 8">
    <name type="scientific">Puia dinghuensis</name>
    <dbReference type="NCBI Taxonomy" id="1792502"/>
    <lineage>
        <taxon>Bacteria</taxon>
        <taxon>Pseudomonadati</taxon>
        <taxon>Bacteroidota</taxon>
        <taxon>Chitinophagia</taxon>
        <taxon>Chitinophagales</taxon>
        <taxon>Chitinophagaceae</taxon>
        <taxon>Puia</taxon>
    </lineage>
</organism>
<accession>A0A8J2UD26</accession>
<evidence type="ECO:0000256" key="5">
    <source>
        <dbReference type="ARBA" id="ARBA00023180"/>
    </source>
</evidence>
<sequence>MRKLPALLTALLLTTTVFSQQKNPRLANASREDKNGWIYVHLEGSPGDIGFQNGFLLCAEIDDLIRAMKLVLPHESGKDWAFYREFVKRAFWDKIDKEYQDEITGITEGLKLKGYHYDVYDLVVMNGYIELSQYYVPWLAEKKHPGSAAANNKAPGNCSAFIATGSYTADGQIAMGHNNWTDYVYGERWNIIADIVPQTGNRLFMDMMPGFIHSGDDFVITSSGILITETTITQFKGFDEKAIPEFVRARKAAQYSNSIDDFIQIMTTGDNGGYANDWLVGDTKTNEIARLELGLKNHPVWRTKDGIYTGSNFPLDAKLIKEETTFDPADSTNSPNSRRRRWEQLASDYKGKLDAETGKTIEGDSYNELTKAKEASRCVIAGRIDTDPKGCPEWDWGPYFPGGTVQGKVTTAALAKDLKFWAHMGNPNGDDFLASPFFTAHPEYQWESRYLHDMKAQPWTLFTAKK</sequence>
<dbReference type="GO" id="GO:0005576">
    <property type="term" value="C:extracellular region"/>
    <property type="evidence" value="ECO:0007669"/>
    <property type="project" value="TreeGrafter"/>
</dbReference>
<gene>
    <name evidence="7" type="ORF">GCM10011511_23270</name>
</gene>
<dbReference type="InterPro" id="IPR007000">
    <property type="entry name" value="PLipase_B-like"/>
</dbReference>
<keyword evidence="1 6" id="KW-0732">Signal</keyword>